<evidence type="ECO:0000256" key="1">
    <source>
        <dbReference type="ARBA" id="ARBA00010641"/>
    </source>
</evidence>
<dbReference type="NCBIfam" id="TIGR02937">
    <property type="entry name" value="sigma70-ECF"/>
    <property type="match status" value="1"/>
</dbReference>
<proteinExistence type="inferred from homology"/>
<accession>A0ABS6B5Q8</accession>
<dbReference type="CDD" id="cd06171">
    <property type="entry name" value="Sigma70_r4"/>
    <property type="match status" value="1"/>
</dbReference>
<dbReference type="EMBL" id="JAHKNI010000004">
    <property type="protein sequence ID" value="MBU3062577.1"/>
    <property type="molecule type" value="Genomic_DNA"/>
</dbReference>
<evidence type="ECO:0000259" key="6">
    <source>
        <dbReference type="Pfam" id="PF04542"/>
    </source>
</evidence>
<dbReference type="InterPro" id="IPR014284">
    <property type="entry name" value="RNA_pol_sigma-70_dom"/>
</dbReference>
<comment type="similarity">
    <text evidence="1">Belongs to the sigma-70 factor family. ECF subfamily.</text>
</comment>
<gene>
    <name evidence="9" type="primary">shbA</name>
    <name evidence="8" type="ORF">KO481_13720</name>
    <name evidence="9" type="ORF">KO481_29190</name>
</gene>
<organism evidence="9 10">
    <name type="scientific">Nocardia albiluteola</name>
    <dbReference type="NCBI Taxonomy" id="2842303"/>
    <lineage>
        <taxon>Bacteria</taxon>
        <taxon>Bacillati</taxon>
        <taxon>Actinomycetota</taxon>
        <taxon>Actinomycetes</taxon>
        <taxon>Mycobacteriales</taxon>
        <taxon>Nocardiaceae</taxon>
        <taxon>Nocardia</taxon>
    </lineage>
</organism>
<evidence type="ECO:0000313" key="10">
    <source>
        <dbReference type="Proteomes" id="UP000733379"/>
    </source>
</evidence>
<dbReference type="InterPro" id="IPR039425">
    <property type="entry name" value="RNA_pol_sigma-70-like"/>
</dbReference>
<dbReference type="PANTHER" id="PTHR43133">
    <property type="entry name" value="RNA POLYMERASE ECF-TYPE SIGMA FACTO"/>
    <property type="match status" value="1"/>
</dbReference>
<evidence type="ECO:0000256" key="4">
    <source>
        <dbReference type="ARBA" id="ARBA00023125"/>
    </source>
</evidence>
<keyword evidence="3" id="KW-0731">Sigma factor</keyword>
<keyword evidence="10" id="KW-1185">Reference proteome</keyword>
<dbReference type="SUPFAM" id="SSF88659">
    <property type="entry name" value="Sigma3 and sigma4 domains of RNA polymerase sigma factors"/>
    <property type="match status" value="1"/>
</dbReference>
<dbReference type="Pfam" id="PF08281">
    <property type="entry name" value="Sigma70_r4_2"/>
    <property type="match status" value="1"/>
</dbReference>
<dbReference type="NCBIfam" id="NF007230">
    <property type="entry name" value="PRK09648.1"/>
    <property type="match status" value="1"/>
</dbReference>
<dbReference type="InterPro" id="IPR013324">
    <property type="entry name" value="RNA_pol_sigma_r3/r4-like"/>
</dbReference>
<evidence type="ECO:0000256" key="2">
    <source>
        <dbReference type="ARBA" id="ARBA00023015"/>
    </source>
</evidence>
<name>A0ABS6B5Q8_9NOCA</name>
<sequence length="188" mass="20081">MALLENDLAGAVRGERTAIARVLAEIRPQIVHYCRARVNHISGSTVSADDVAQEVCIAVLRALPRYRDEGRPFMAFVYGIAAHKVADAYRSAARNRIIPVEAVPDLPCDDTGPEQRALQSEAARRMSDLLGALPPKQREILILRVAVGLSAAETAAAVGGTAGSIRVAQHRAMTKLRALAVVRASAIA</sequence>
<dbReference type="InterPro" id="IPR013325">
    <property type="entry name" value="RNA_pol_sigma_r2"/>
</dbReference>
<protein>
    <submittedName>
        <fullName evidence="9">RNA polymerase sigma factor ShbA</fullName>
    </submittedName>
</protein>
<dbReference type="InterPro" id="IPR013249">
    <property type="entry name" value="RNA_pol_sigma70_r4_t2"/>
</dbReference>
<evidence type="ECO:0000313" key="9">
    <source>
        <dbReference type="EMBL" id="MBU3065589.1"/>
    </source>
</evidence>
<evidence type="ECO:0000256" key="5">
    <source>
        <dbReference type="ARBA" id="ARBA00023163"/>
    </source>
</evidence>
<comment type="caution">
    <text evidence="9">The sequence shown here is derived from an EMBL/GenBank/DDBJ whole genome shotgun (WGS) entry which is preliminary data.</text>
</comment>
<dbReference type="SUPFAM" id="SSF88946">
    <property type="entry name" value="Sigma2 domain of RNA polymerase sigma factors"/>
    <property type="match status" value="1"/>
</dbReference>
<dbReference type="Gene3D" id="1.10.1740.10">
    <property type="match status" value="1"/>
</dbReference>
<keyword evidence="4" id="KW-0238">DNA-binding</keyword>
<evidence type="ECO:0000313" key="8">
    <source>
        <dbReference type="EMBL" id="MBU3062577.1"/>
    </source>
</evidence>
<reference evidence="9 10" key="1">
    <citation type="submission" date="2021-06" db="EMBL/GenBank/DDBJ databases">
        <title>Actinomycetes sequencing.</title>
        <authorList>
            <person name="Shan Q."/>
        </authorList>
    </citation>
    <scope>NUCLEOTIDE SEQUENCE [LARGE SCALE GENOMIC DNA]</scope>
    <source>
        <strain evidence="9 10">NEAU-G5</strain>
    </source>
</reference>
<dbReference type="Gene3D" id="1.10.10.10">
    <property type="entry name" value="Winged helix-like DNA-binding domain superfamily/Winged helix DNA-binding domain"/>
    <property type="match status" value="1"/>
</dbReference>
<feature type="domain" description="RNA polymerase sigma factor 70 region 4 type 2" evidence="7">
    <location>
        <begin position="125"/>
        <end position="176"/>
    </location>
</feature>
<feature type="domain" description="RNA polymerase sigma-70 region 2" evidence="6">
    <location>
        <begin position="27"/>
        <end position="94"/>
    </location>
</feature>
<keyword evidence="5" id="KW-0804">Transcription</keyword>
<evidence type="ECO:0000256" key="3">
    <source>
        <dbReference type="ARBA" id="ARBA00023082"/>
    </source>
</evidence>
<dbReference type="PANTHER" id="PTHR43133:SF58">
    <property type="entry name" value="ECF RNA POLYMERASE SIGMA FACTOR SIGD"/>
    <property type="match status" value="1"/>
</dbReference>
<dbReference type="Pfam" id="PF04542">
    <property type="entry name" value="Sigma70_r2"/>
    <property type="match status" value="1"/>
</dbReference>
<dbReference type="EMBL" id="JAHKNI010000011">
    <property type="protein sequence ID" value="MBU3065589.1"/>
    <property type="molecule type" value="Genomic_DNA"/>
</dbReference>
<evidence type="ECO:0000259" key="7">
    <source>
        <dbReference type="Pfam" id="PF08281"/>
    </source>
</evidence>
<keyword evidence="2" id="KW-0805">Transcription regulation</keyword>
<dbReference type="InterPro" id="IPR036388">
    <property type="entry name" value="WH-like_DNA-bd_sf"/>
</dbReference>
<dbReference type="RefSeq" id="WP_215917496.1">
    <property type="nucleotide sequence ID" value="NZ_JAHKNI010000004.1"/>
</dbReference>
<dbReference type="Proteomes" id="UP000733379">
    <property type="component" value="Unassembled WGS sequence"/>
</dbReference>
<dbReference type="InterPro" id="IPR007627">
    <property type="entry name" value="RNA_pol_sigma70_r2"/>
</dbReference>